<dbReference type="SUPFAM" id="SSF55424">
    <property type="entry name" value="FAD/NAD-linked reductases, dimerisation (C-terminal) domain"/>
    <property type="match status" value="1"/>
</dbReference>
<feature type="domain" description="Pyridine nucleotide-disulphide oxidoreductase N-terminal" evidence="2">
    <location>
        <begin position="75"/>
        <end position="115"/>
    </location>
</feature>
<name>A0A5J6F4V0_9ACTN</name>
<feature type="region of interest" description="Disordered" evidence="1">
    <location>
        <begin position="177"/>
        <end position="234"/>
    </location>
</feature>
<dbReference type="InterPro" id="IPR036188">
    <property type="entry name" value="FAD/NAD-bd_sf"/>
</dbReference>
<dbReference type="EMBL" id="CP023702">
    <property type="protein sequence ID" value="QEU71319.1"/>
    <property type="molecule type" value="Genomic_DNA"/>
</dbReference>
<dbReference type="GO" id="GO:0003955">
    <property type="term" value="F:NAD(P)H dehydrogenase (quinone) activity"/>
    <property type="evidence" value="ECO:0007669"/>
    <property type="project" value="TreeGrafter"/>
</dbReference>
<dbReference type="GO" id="GO:0050660">
    <property type="term" value="F:flavin adenine dinucleotide binding"/>
    <property type="evidence" value="ECO:0007669"/>
    <property type="project" value="TreeGrafter"/>
</dbReference>
<dbReference type="Gene3D" id="3.50.50.60">
    <property type="entry name" value="FAD/NAD(P)-binding domain"/>
    <property type="match status" value="1"/>
</dbReference>
<dbReference type="SUPFAM" id="SSF51905">
    <property type="entry name" value="FAD/NAD(P)-binding domain"/>
    <property type="match status" value="1"/>
</dbReference>
<evidence type="ECO:0000259" key="2">
    <source>
        <dbReference type="Pfam" id="PF00070"/>
    </source>
</evidence>
<proteinExistence type="predicted"/>
<dbReference type="OrthoDB" id="9800167at2"/>
<keyword evidence="4" id="KW-1185">Reference proteome</keyword>
<accession>A0A5J6F4V0</accession>
<organism evidence="3 4">
    <name type="scientific">Streptomyces nitrosporeus</name>
    <dbReference type="NCBI Taxonomy" id="28894"/>
    <lineage>
        <taxon>Bacteria</taxon>
        <taxon>Bacillati</taxon>
        <taxon>Actinomycetota</taxon>
        <taxon>Actinomycetes</taxon>
        <taxon>Kitasatosporales</taxon>
        <taxon>Streptomycetaceae</taxon>
        <taxon>Streptomyces</taxon>
    </lineage>
</organism>
<dbReference type="PANTHER" id="PTHR43014">
    <property type="entry name" value="MERCURIC REDUCTASE"/>
    <property type="match status" value="1"/>
</dbReference>
<dbReference type="Pfam" id="PF00070">
    <property type="entry name" value="Pyr_redox"/>
    <property type="match status" value="1"/>
</dbReference>
<feature type="compositionally biased region" description="Basic and acidic residues" evidence="1">
    <location>
        <begin position="41"/>
        <end position="51"/>
    </location>
</feature>
<sequence length="276" mass="28533">MRWSPPVHGARRPPRVFALGPVSVHRRTHPFPQGSLTSPDDYARGRAERGRAVSMDEQVDVVVAGKTGSSRHAPGGGAAGVETAQARARFRCAVTVIEEQDRLLSREEPEAGEPVAGEPVVEGLWAVGCITGRGTPTRVPAYRAKTAVRGVLGRSAPGHRALLRAAFTDPGIAAVGFTGRQTRGRGPRGATRVLPPASSTRGRLHGPGGEGSIEPAEDTDRGVPAGAAPAGPADGEVPYGLNAAVHAEEPAVRLRHVICAPPALHRAAGAALGGLR</sequence>
<evidence type="ECO:0000313" key="4">
    <source>
        <dbReference type="Proteomes" id="UP000326178"/>
    </source>
</evidence>
<dbReference type="InterPro" id="IPR016156">
    <property type="entry name" value="FAD/NAD-linked_Rdtase_dimer_sf"/>
</dbReference>
<feature type="region of interest" description="Disordered" evidence="1">
    <location>
        <begin position="25"/>
        <end position="51"/>
    </location>
</feature>
<dbReference type="AlphaFoldDB" id="A0A5J6F4V0"/>
<reference evidence="3 4" key="1">
    <citation type="submission" date="2017-09" db="EMBL/GenBank/DDBJ databases">
        <authorList>
            <person name="Lee N."/>
            <person name="Cho B.-K."/>
        </authorList>
    </citation>
    <scope>NUCLEOTIDE SEQUENCE [LARGE SCALE GENOMIC DNA]</scope>
    <source>
        <strain evidence="3 4">ATCC 12769</strain>
    </source>
</reference>
<dbReference type="InterPro" id="IPR039648">
    <property type="entry name" value="DHPH_N"/>
</dbReference>
<dbReference type="Proteomes" id="UP000326178">
    <property type="component" value="Chromosome"/>
</dbReference>
<dbReference type="Gene3D" id="3.30.390.30">
    <property type="match status" value="1"/>
</dbReference>
<evidence type="ECO:0000313" key="3">
    <source>
        <dbReference type="EMBL" id="QEU71319.1"/>
    </source>
</evidence>
<evidence type="ECO:0000256" key="1">
    <source>
        <dbReference type="SAM" id="MobiDB-lite"/>
    </source>
</evidence>
<feature type="compositionally biased region" description="Low complexity" evidence="1">
    <location>
        <begin position="222"/>
        <end position="234"/>
    </location>
</feature>
<dbReference type="PANTHER" id="PTHR43014:SF2">
    <property type="entry name" value="MERCURIC REDUCTASE"/>
    <property type="match status" value="1"/>
</dbReference>
<gene>
    <name evidence="3" type="ORF">CP967_04540</name>
</gene>
<protein>
    <recommendedName>
        <fullName evidence="2">Pyridine nucleotide-disulphide oxidoreductase N-terminal domain-containing protein</fullName>
    </recommendedName>
</protein>
<dbReference type="KEGG" id="snk:CP967_04540"/>